<proteinExistence type="predicted"/>
<dbReference type="Proteomes" id="UP000053732">
    <property type="component" value="Unassembled WGS sequence"/>
</dbReference>
<organism evidence="2 3">
    <name type="scientific">Penicillium camemberti (strain FM 013)</name>
    <dbReference type="NCBI Taxonomy" id="1429867"/>
    <lineage>
        <taxon>Eukaryota</taxon>
        <taxon>Fungi</taxon>
        <taxon>Dikarya</taxon>
        <taxon>Ascomycota</taxon>
        <taxon>Pezizomycotina</taxon>
        <taxon>Eurotiomycetes</taxon>
        <taxon>Eurotiomycetidae</taxon>
        <taxon>Eurotiales</taxon>
        <taxon>Aspergillaceae</taxon>
        <taxon>Penicillium</taxon>
    </lineage>
</organism>
<dbReference type="EMBL" id="HG793134">
    <property type="protein sequence ID" value="CRL17279.1"/>
    <property type="molecule type" value="Genomic_DNA"/>
</dbReference>
<name>A0A0G4NTG7_PENC3</name>
<protein>
    <submittedName>
        <fullName evidence="2">Str. FM013</fullName>
    </submittedName>
</protein>
<evidence type="ECO:0000313" key="3">
    <source>
        <dbReference type="Proteomes" id="UP000053732"/>
    </source>
</evidence>
<feature type="region of interest" description="Disordered" evidence="1">
    <location>
        <begin position="1"/>
        <end position="35"/>
    </location>
</feature>
<evidence type="ECO:0000313" key="2">
    <source>
        <dbReference type="EMBL" id="CRL17279.1"/>
    </source>
</evidence>
<sequence>MLAETTQPQLPPYDQEGPRSTTTERPSKMPCDPQPDLVQTNIISGADHIFDANFIAMTPKYPKFEPQGDSLRRWMERADEPGCPIPRTTLTIENLDPEVWIVGTNPQFLEDDWGYWADIFGLPVDDPATNQQSIYRFQSALKHKGDFTLWIGRTGPGVIFIDDLRRQQVPTNFYMSEFTKAFYESHFPLQTLKYVIVTDILQKHTKPFIRDHIYNSREGLEFPPKEPQTWESPSPEFCGILGTPIGKVVAAFVLCAYGQGVKRIPRIVTFHNGENSSKYNLRFDIEDV</sequence>
<accession>A0A0G4NTG7</accession>
<dbReference type="AlphaFoldDB" id="A0A0G4NTG7"/>
<reference evidence="2 3" key="1">
    <citation type="journal article" date="2014" name="Nat. Commun.">
        <title>Multiple recent horizontal transfers of a large genomic region in cheese making fungi.</title>
        <authorList>
            <person name="Cheeseman K."/>
            <person name="Ropars J."/>
            <person name="Renault P."/>
            <person name="Dupont J."/>
            <person name="Gouzy J."/>
            <person name="Branca A."/>
            <person name="Abraham A.L."/>
            <person name="Ceppi M."/>
            <person name="Conseiller E."/>
            <person name="Debuchy R."/>
            <person name="Malagnac F."/>
            <person name="Goarin A."/>
            <person name="Silar P."/>
            <person name="Lacoste S."/>
            <person name="Sallet E."/>
            <person name="Bensimon A."/>
            <person name="Giraud T."/>
            <person name="Brygoo Y."/>
        </authorList>
    </citation>
    <scope>NUCLEOTIDE SEQUENCE [LARGE SCALE GENOMIC DNA]</scope>
    <source>
        <strain evidence="3">FM 013</strain>
    </source>
</reference>
<gene>
    <name evidence="2" type="ORF">PCAMFM013_S001g000239</name>
</gene>
<evidence type="ECO:0000256" key="1">
    <source>
        <dbReference type="SAM" id="MobiDB-lite"/>
    </source>
</evidence>
<keyword evidence="3" id="KW-1185">Reference proteome</keyword>